<sequence>MDGGPCLRVSQCNVQQFRRCLQTRATLDSKNKTERTSGNKLEKILQELIESHGGGADGGPPSQFSEAWRGQLLLSTTMEEHGSN</sequence>
<accession>A0AAN8GZ85</accession>
<dbReference type="Proteomes" id="UP001335648">
    <property type="component" value="Unassembled WGS sequence"/>
</dbReference>
<proteinExistence type="predicted"/>
<organism evidence="1 2">
    <name type="scientific">Champsocephalus esox</name>
    <name type="common">pike icefish</name>
    <dbReference type="NCBI Taxonomy" id="159716"/>
    <lineage>
        <taxon>Eukaryota</taxon>
        <taxon>Metazoa</taxon>
        <taxon>Chordata</taxon>
        <taxon>Craniata</taxon>
        <taxon>Vertebrata</taxon>
        <taxon>Euteleostomi</taxon>
        <taxon>Actinopterygii</taxon>
        <taxon>Neopterygii</taxon>
        <taxon>Teleostei</taxon>
        <taxon>Neoteleostei</taxon>
        <taxon>Acanthomorphata</taxon>
        <taxon>Eupercaria</taxon>
        <taxon>Perciformes</taxon>
        <taxon>Notothenioidei</taxon>
        <taxon>Channichthyidae</taxon>
        <taxon>Champsocephalus</taxon>
    </lineage>
</organism>
<reference evidence="1 2" key="1">
    <citation type="journal article" date="2023" name="Mol. Biol. Evol.">
        <title>Genomics of Secondarily Temperate Adaptation in the Only Non-Antarctic Icefish.</title>
        <authorList>
            <person name="Rivera-Colon A.G."/>
            <person name="Rayamajhi N."/>
            <person name="Minhas B.F."/>
            <person name="Madrigal G."/>
            <person name="Bilyk K.T."/>
            <person name="Yoon V."/>
            <person name="Hune M."/>
            <person name="Gregory S."/>
            <person name="Cheng C.H.C."/>
            <person name="Catchen J.M."/>
        </authorList>
    </citation>
    <scope>NUCLEOTIDE SEQUENCE [LARGE SCALE GENOMIC DNA]</scope>
    <source>
        <strain evidence="1">JC2023a</strain>
    </source>
</reference>
<dbReference type="AlphaFoldDB" id="A0AAN8GZ85"/>
<comment type="caution">
    <text evidence="1">The sequence shown here is derived from an EMBL/GenBank/DDBJ whole genome shotgun (WGS) entry which is preliminary data.</text>
</comment>
<keyword evidence="2" id="KW-1185">Reference proteome</keyword>
<evidence type="ECO:0000313" key="1">
    <source>
        <dbReference type="EMBL" id="KAK5896841.1"/>
    </source>
</evidence>
<protein>
    <submittedName>
        <fullName evidence="1">Uncharacterized protein</fullName>
    </submittedName>
</protein>
<name>A0AAN8GZ85_9TELE</name>
<gene>
    <name evidence="1" type="ORF">CesoFtcFv8_009961</name>
</gene>
<evidence type="ECO:0000313" key="2">
    <source>
        <dbReference type="Proteomes" id="UP001335648"/>
    </source>
</evidence>
<dbReference type="EMBL" id="JAULUE010002053">
    <property type="protein sequence ID" value="KAK5896841.1"/>
    <property type="molecule type" value="Genomic_DNA"/>
</dbReference>